<sequence>MPIQTACITDELIQTANAVLWPSRCLSCGEPASPGQPLCGACWEGLRDACSDYACPRCGAVVSEEAAKNSMCGFCINKKLYIDGFARSGRYESTLRNLVLMLKHSENAALIKLVRILAASAFQNRFASERIDCVCPVPLHWTRRWARGFNQAGVLAEGLKSIGIPSRTELTRKKQTKPQPVMQSYSKRMKNVRGAFAVKRFADVRRKSILLADDVRTSGATLNECARVLKEAGAERVYALTLTVPAGQI</sequence>
<dbReference type="RefSeq" id="WP_077540933.1">
    <property type="nucleotide sequence ID" value="NZ_CP019633.1"/>
</dbReference>
<feature type="domain" description="Double zinc ribbon" evidence="3">
    <location>
        <begin position="19"/>
        <end position="75"/>
    </location>
</feature>
<dbReference type="InterPro" id="IPR044005">
    <property type="entry name" value="DZR_2"/>
</dbReference>
<gene>
    <name evidence="4" type="ORF">L21SP3_01881</name>
</gene>
<dbReference type="InterPro" id="IPR000836">
    <property type="entry name" value="PRTase_dom"/>
</dbReference>
<protein>
    <submittedName>
        <fullName evidence="4">DNA utilization protein GntX</fullName>
    </submittedName>
</protein>
<keyword evidence="5" id="KW-1185">Reference proteome</keyword>
<accession>A0A1Q2HRH7</accession>
<evidence type="ECO:0000313" key="4">
    <source>
        <dbReference type="EMBL" id="AQQ10057.1"/>
    </source>
</evidence>
<evidence type="ECO:0000313" key="5">
    <source>
        <dbReference type="Proteomes" id="UP000188273"/>
    </source>
</evidence>
<reference evidence="5" key="1">
    <citation type="submission" date="2017-02" db="EMBL/GenBank/DDBJ databases">
        <title>Comparative genomics and description of representatives of a novel lineage of planctomycetes thriving in anoxic sediments.</title>
        <authorList>
            <person name="Spring S."/>
            <person name="Bunk B."/>
            <person name="Sproer C."/>
            <person name="Klenk H.-P."/>
        </authorList>
    </citation>
    <scope>NUCLEOTIDE SEQUENCE [LARGE SCALE GENOMIC DNA]</scope>
    <source>
        <strain evidence="5">L21-RPul-D3</strain>
    </source>
</reference>
<name>A0A1Q2HRH7_9BACT</name>
<dbReference type="SUPFAM" id="SSF53271">
    <property type="entry name" value="PRTase-like"/>
    <property type="match status" value="1"/>
</dbReference>
<dbReference type="InterPro" id="IPR051910">
    <property type="entry name" value="ComF/GntX_DNA_util-trans"/>
</dbReference>
<evidence type="ECO:0000259" key="2">
    <source>
        <dbReference type="Pfam" id="PF00156"/>
    </source>
</evidence>
<dbReference type="PANTHER" id="PTHR47505">
    <property type="entry name" value="DNA UTILIZATION PROTEIN YHGH"/>
    <property type="match status" value="1"/>
</dbReference>
<dbReference type="Pfam" id="PF00156">
    <property type="entry name" value="Pribosyltran"/>
    <property type="match status" value="1"/>
</dbReference>
<dbReference type="STRING" id="1940790.L21SP3_01881"/>
<dbReference type="OrthoDB" id="9779910at2"/>
<dbReference type="InterPro" id="IPR029057">
    <property type="entry name" value="PRTase-like"/>
</dbReference>
<comment type="similarity">
    <text evidence="1">Belongs to the ComF/GntX family.</text>
</comment>
<feature type="domain" description="Phosphoribosyltransferase" evidence="2">
    <location>
        <begin position="148"/>
        <end position="242"/>
    </location>
</feature>
<proteinExistence type="inferred from homology"/>
<evidence type="ECO:0000256" key="1">
    <source>
        <dbReference type="ARBA" id="ARBA00008007"/>
    </source>
</evidence>
<dbReference type="Pfam" id="PF18912">
    <property type="entry name" value="DZR_2"/>
    <property type="match status" value="1"/>
</dbReference>
<evidence type="ECO:0000259" key="3">
    <source>
        <dbReference type="Pfam" id="PF18912"/>
    </source>
</evidence>
<dbReference type="CDD" id="cd06223">
    <property type="entry name" value="PRTases_typeI"/>
    <property type="match status" value="1"/>
</dbReference>
<dbReference type="PANTHER" id="PTHR47505:SF1">
    <property type="entry name" value="DNA UTILIZATION PROTEIN YHGH"/>
    <property type="match status" value="1"/>
</dbReference>
<dbReference type="KEGG" id="pbu:L21SP3_01881"/>
<dbReference type="Proteomes" id="UP000188273">
    <property type="component" value="Chromosome"/>
</dbReference>
<dbReference type="AlphaFoldDB" id="A0A1Q2HRH7"/>
<dbReference type="Gene3D" id="3.40.50.2020">
    <property type="match status" value="1"/>
</dbReference>
<organism evidence="4 5">
    <name type="scientific">Sedimentisphaera cyanobacteriorum</name>
    <dbReference type="NCBI Taxonomy" id="1940790"/>
    <lineage>
        <taxon>Bacteria</taxon>
        <taxon>Pseudomonadati</taxon>
        <taxon>Planctomycetota</taxon>
        <taxon>Phycisphaerae</taxon>
        <taxon>Sedimentisphaerales</taxon>
        <taxon>Sedimentisphaeraceae</taxon>
        <taxon>Sedimentisphaera</taxon>
    </lineage>
</organism>
<dbReference type="EMBL" id="CP019633">
    <property type="protein sequence ID" value="AQQ10057.1"/>
    <property type="molecule type" value="Genomic_DNA"/>
</dbReference>